<accession>A0ABN1KP06</accession>
<organism evidence="1 2">
    <name type="scientific">Clostridium subterminale</name>
    <dbReference type="NCBI Taxonomy" id="1550"/>
    <lineage>
        <taxon>Bacteria</taxon>
        <taxon>Bacillati</taxon>
        <taxon>Bacillota</taxon>
        <taxon>Clostridia</taxon>
        <taxon>Eubacteriales</taxon>
        <taxon>Clostridiaceae</taxon>
        <taxon>Clostridium</taxon>
    </lineage>
</organism>
<dbReference type="RefSeq" id="WP_343825783.1">
    <property type="nucleotide sequence ID" value="NZ_BAAACI010000006.1"/>
</dbReference>
<evidence type="ECO:0000313" key="1">
    <source>
        <dbReference type="EMBL" id="GAA0772411.1"/>
    </source>
</evidence>
<dbReference type="EMBL" id="BAAACI010000006">
    <property type="protein sequence ID" value="GAA0772411.1"/>
    <property type="molecule type" value="Genomic_DNA"/>
</dbReference>
<evidence type="ECO:0000313" key="2">
    <source>
        <dbReference type="Proteomes" id="UP001501047"/>
    </source>
</evidence>
<proteinExistence type="predicted"/>
<dbReference type="Proteomes" id="UP001501047">
    <property type="component" value="Unassembled WGS sequence"/>
</dbReference>
<protein>
    <submittedName>
        <fullName evidence="1">Uncharacterized protein</fullName>
    </submittedName>
</protein>
<name>A0ABN1KP06_CLOSU</name>
<reference evidence="1 2" key="1">
    <citation type="journal article" date="2019" name="Int. J. Syst. Evol. Microbiol.">
        <title>The Global Catalogue of Microorganisms (GCM) 10K type strain sequencing project: providing services to taxonomists for standard genome sequencing and annotation.</title>
        <authorList>
            <consortium name="The Broad Institute Genomics Platform"/>
            <consortium name="The Broad Institute Genome Sequencing Center for Infectious Disease"/>
            <person name="Wu L."/>
            <person name="Ma J."/>
        </authorList>
    </citation>
    <scope>NUCLEOTIDE SEQUENCE [LARGE SCALE GENOMIC DNA]</scope>
    <source>
        <strain evidence="1 2">JCM 1417</strain>
    </source>
</reference>
<sequence>MINIIKCEEFEQFILSIQSFDNKHCKDIYPTLNGEEYNKFLSTLRLEKIEYKVEEFNKNKFSNNTPELEDICEEHNSVCNKNKNIIIAFKNQYMYSWIAVYHAKLTGDKICLLEDISDLTSYIDKSKYEYITIVSECKSLKIKEISKIQSLQINRRYKFHFGSLTARNTCSLINLIVKNDIFKKRTLEPCVIIDRLDHKGENITFEGPMKIFPYSKSETGDLRNELTQNPTNLLSIIGHGRDHIFWLTNNGGICGRSLCKKEELDGKFLAKPCCAYTGNCFKHGIELLRAHDVLARHIFVNSCFSLKVEEGLFNDNYNLVYSFLDGHVVSYLGTSFMVAGHECLNYYYAAQILSGISLGDAVSNICRCYYNSRLGHEMSYFLIGDPTNKIYSEKKIKYIDYKIDGLKFKDEYYSSYEICEDTYLIRIKFSDNDVAEKFLNLEYRLQIKCTNNKELYGAFKQEDEHTILEIFSKTIIKKGTLNILFKYDECIRLSTIRKFDYILGVGLYPNSKFKAYLSESKDSALKIAKTYKYKLNELSSTKNLYDKVDKINNRISTLSEMVLKYLVTIMHNKGYSWDDQCLENGLSYKNYENNENDTCPNCGRKLYILNYEHEFYSEMKRKHYCCSTCGIIKDFPSENEGIEIYFEGSNYVKIGEKSEQTIKIINHRNEFMSGYAGTAVSSGLEINIKYEKDDEVQKVGIHKGEEAEVKTSICIPNEILPHTYWLYGIIILNGEIWCIQKDLWVIPQDTNNDVNTILND</sequence>
<gene>
    <name evidence="1" type="ORF">GCM10008908_18620</name>
</gene>
<keyword evidence="2" id="KW-1185">Reference proteome</keyword>
<comment type="caution">
    <text evidence="1">The sequence shown here is derived from an EMBL/GenBank/DDBJ whole genome shotgun (WGS) entry which is preliminary data.</text>
</comment>